<dbReference type="AlphaFoldDB" id="A0A514CE19"/>
<dbReference type="OrthoDB" id="1646880at2"/>
<evidence type="ECO:0000259" key="2">
    <source>
        <dbReference type="PROSITE" id="PS50110"/>
    </source>
</evidence>
<feature type="modified residue" description="4-aspartylphosphate" evidence="1">
    <location>
        <position position="54"/>
    </location>
</feature>
<organism evidence="4 5">
    <name type="scientific">Echinicola soli</name>
    <dbReference type="NCBI Taxonomy" id="2591634"/>
    <lineage>
        <taxon>Bacteria</taxon>
        <taxon>Pseudomonadati</taxon>
        <taxon>Bacteroidota</taxon>
        <taxon>Cytophagia</taxon>
        <taxon>Cytophagales</taxon>
        <taxon>Cyclobacteriaceae</taxon>
        <taxon>Echinicola</taxon>
    </lineage>
</organism>
<dbReference type="Proteomes" id="UP000316614">
    <property type="component" value="Chromosome"/>
</dbReference>
<dbReference type="EMBL" id="CP041253">
    <property type="protein sequence ID" value="QDH78072.1"/>
    <property type="molecule type" value="Genomic_DNA"/>
</dbReference>
<dbReference type="SMART" id="SM00850">
    <property type="entry name" value="LytTR"/>
    <property type="match status" value="1"/>
</dbReference>
<dbReference type="InterPro" id="IPR007492">
    <property type="entry name" value="LytTR_DNA-bd_dom"/>
</dbReference>
<dbReference type="KEGG" id="echi:FKX85_03080"/>
<dbReference type="PROSITE" id="PS50110">
    <property type="entry name" value="RESPONSE_REGULATORY"/>
    <property type="match status" value="1"/>
</dbReference>
<dbReference type="Pfam" id="PF04397">
    <property type="entry name" value="LytTR"/>
    <property type="match status" value="1"/>
</dbReference>
<dbReference type="GO" id="GO:0003677">
    <property type="term" value="F:DNA binding"/>
    <property type="evidence" value="ECO:0007669"/>
    <property type="project" value="InterPro"/>
</dbReference>
<gene>
    <name evidence="4" type="ORF">FKX85_03080</name>
</gene>
<accession>A0A514CE19</accession>
<dbReference type="RefSeq" id="WP_141613334.1">
    <property type="nucleotide sequence ID" value="NZ_CP041253.1"/>
</dbReference>
<dbReference type="Gene3D" id="2.40.50.1020">
    <property type="entry name" value="LytTr DNA-binding domain"/>
    <property type="match status" value="1"/>
</dbReference>
<dbReference type="PANTHER" id="PTHR37299">
    <property type="entry name" value="TRANSCRIPTIONAL REGULATOR-RELATED"/>
    <property type="match status" value="1"/>
</dbReference>
<evidence type="ECO:0000256" key="1">
    <source>
        <dbReference type="PROSITE-ProRule" id="PRU00169"/>
    </source>
</evidence>
<feature type="domain" description="HTH LytTR-type" evidence="3">
    <location>
        <begin position="146"/>
        <end position="249"/>
    </location>
</feature>
<dbReference type="GO" id="GO:0000156">
    <property type="term" value="F:phosphorelay response regulator activity"/>
    <property type="evidence" value="ECO:0007669"/>
    <property type="project" value="InterPro"/>
</dbReference>
<evidence type="ECO:0000259" key="3">
    <source>
        <dbReference type="PROSITE" id="PS50930"/>
    </source>
</evidence>
<keyword evidence="1" id="KW-0597">Phosphoprotein</keyword>
<reference evidence="4 5" key="1">
    <citation type="submission" date="2019-06" db="EMBL/GenBank/DDBJ databases">
        <title>Echinicola alkalisoli sp. nov. isolated from saline soil.</title>
        <authorList>
            <person name="Sun J.-Q."/>
            <person name="Xu L."/>
        </authorList>
    </citation>
    <scope>NUCLEOTIDE SEQUENCE [LARGE SCALE GENOMIC DNA]</scope>
    <source>
        <strain evidence="4 5">LN3S3</strain>
    </source>
</reference>
<dbReference type="PROSITE" id="PS50930">
    <property type="entry name" value="HTH_LYTTR"/>
    <property type="match status" value="1"/>
</dbReference>
<dbReference type="InterPro" id="IPR001789">
    <property type="entry name" value="Sig_transdc_resp-reg_receiver"/>
</dbReference>
<name>A0A514CE19_9BACT</name>
<evidence type="ECO:0000313" key="5">
    <source>
        <dbReference type="Proteomes" id="UP000316614"/>
    </source>
</evidence>
<dbReference type="SUPFAM" id="SSF52172">
    <property type="entry name" value="CheY-like"/>
    <property type="match status" value="1"/>
</dbReference>
<sequence>MKVGIIDDEVHCVESLALELAQFKDEVEIAFSTSKVEEALAYLKSSPIDLMFLDVEMPRLNGFELLDMIDEVDFEVVFTTAYSQYALKAFQYKAFDYLLKPIGHEELAEVLKKYKGYHQHLKKEREGDLMEFISSLKKDNIIKSKIAVPVSEGLEFIKVDEIIFAQSQNNYTILHLNNNSTLLFSKTLKEVERTLKKYFFIRIHQSYLINPNYMKKYFRHDGGEVQMENGKSLPISQRKKEEIITLFEAIVKNKSL</sequence>
<dbReference type="PANTHER" id="PTHR37299:SF1">
    <property type="entry name" value="STAGE 0 SPORULATION PROTEIN A HOMOLOG"/>
    <property type="match status" value="1"/>
</dbReference>
<feature type="domain" description="Response regulatory" evidence="2">
    <location>
        <begin position="2"/>
        <end position="115"/>
    </location>
</feature>
<keyword evidence="5" id="KW-1185">Reference proteome</keyword>
<dbReference type="Gene3D" id="3.40.50.2300">
    <property type="match status" value="1"/>
</dbReference>
<proteinExistence type="predicted"/>
<evidence type="ECO:0000313" key="4">
    <source>
        <dbReference type="EMBL" id="QDH78072.1"/>
    </source>
</evidence>
<dbReference type="SMART" id="SM00448">
    <property type="entry name" value="REC"/>
    <property type="match status" value="1"/>
</dbReference>
<protein>
    <submittedName>
        <fullName evidence="4">Response regulator transcription factor</fullName>
    </submittedName>
</protein>
<dbReference type="InterPro" id="IPR046947">
    <property type="entry name" value="LytR-like"/>
</dbReference>
<dbReference type="InterPro" id="IPR011006">
    <property type="entry name" value="CheY-like_superfamily"/>
</dbReference>
<dbReference type="Pfam" id="PF00072">
    <property type="entry name" value="Response_reg"/>
    <property type="match status" value="1"/>
</dbReference>